<proteinExistence type="predicted"/>
<sequence>MTTHKIIYGTAWKESRTTALVVSAVLSGFRAIDTACQPKHYREDLVGEALQVLYDKHGFKREDFFLQTKYTSISGQDRKKPLPYDPTTDIGTQVRASVQKSLENLKTTYLDSLLLHSPLDDAPYPKTILAWKTLMVLQEEKTVRHIGVSNTYDVATLDALHRGGGKMVEVVQNRWYQGNNWDPEVLNYCVANRIQYQSFWTLTGSPKLLSHPVVTATIAKGLQCTPEQAVYRIAQSRGVTPISGTTSEEHMKEDLAVDSLVLYDKFSEDADVLMSSISK</sequence>
<comment type="caution">
    <text evidence="2">The sequence shown here is derived from an EMBL/GenBank/DDBJ whole genome shotgun (WGS) entry which is preliminary data.</text>
</comment>
<dbReference type="InterPro" id="IPR020471">
    <property type="entry name" value="AKR"/>
</dbReference>
<dbReference type="CDD" id="cd19071">
    <property type="entry name" value="AKR_AKR1-5-like"/>
    <property type="match status" value="1"/>
</dbReference>
<dbReference type="PANTHER" id="PTHR43827">
    <property type="entry name" value="2,5-DIKETO-D-GLUCONIC ACID REDUCTASE"/>
    <property type="match status" value="1"/>
</dbReference>
<dbReference type="AlphaFoldDB" id="A0A4R0RBF5"/>
<dbReference type="InterPro" id="IPR023210">
    <property type="entry name" value="NADP_OxRdtase_dom"/>
</dbReference>
<gene>
    <name evidence="2" type="ORF">EIP91_002778</name>
</gene>
<dbReference type="GO" id="GO:0016491">
    <property type="term" value="F:oxidoreductase activity"/>
    <property type="evidence" value="ECO:0007669"/>
    <property type="project" value="InterPro"/>
</dbReference>
<dbReference type="EMBL" id="RWJN01000186">
    <property type="protein sequence ID" value="TCD65340.1"/>
    <property type="molecule type" value="Genomic_DNA"/>
</dbReference>
<organism evidence="2 3">
    <name type="scientific">Steccherinum ochraceum</name>
    <dbReference type="NCBI Taxonomy" id="92696"/>
    <lineage>
        <taxon>Eukaryota</taxon>
        <taxon>Fungi</taxon>
        <taxon>Dikarya</taxon>
        <taxon>Basidiomycota</taxon>
        <taxon>Agaricomycotina</taxon>
        <taxon>Agaricomycetes</taxon>
        <taxon>Polyporales</taxon>
        <taxon>Steccherinaceae</taxon>
        <taxon>Steccherinum</taxon>
    </lineage>
</organism>
<reference evidence="2 3" key="1">
    <citation type="submission" date="2018-11" db="EMBL/GenBank/DDBJ databases">
        <title>Genome assembly of Steccherinum ochraceum LE-BIN_3174, the white-rot fungus of the Steccherinaceae family (The Residual Polyporoid clade, Polyporales, Basidiomycota).</title>
        <authorList>
            <person name="Fedorova T.V."/>
            <person name="Glazunova O.A."/>
            <person name="Landesman E.O."/>
            <person name="Moiseenko K.V."/>
            <person name="Psurtseva N.V."/>
            <person name="Savinova O.S."/>
            <person name="Shakhova N.V."/>
            <person name="Tyazhelova T.V."/>
            <person name="Vasina D.V."/>
        </authorList>
    </citation>
    <scope>NUCLEOTIDE SEQUENCE [LARGE SCALE GENOMIC DNA]</scope>
    <source>
        <strain evidence="2 3">LE-BIN_3174</strain>
    </source>
</reference>
<dbReference type="STRING" id="92696.A0A4R0RBF5"/>
<evidence type="ECO:0000313" key="3">
    <source>
        <dbReference type="Proteomes" id="UP000292702"/>
    </source>
</evidence>
<keyword evidence="3" id="KW-1185">Reference proteome</keyword>
<dbReference type="SUPFAM" id="SSF51430">
    <property type="entry name" value="NAD(P)-linked oxidoreductase"/>
    <property type="match status" value="1"/>
</dbReference>
<dbReference type="Proteomes" id="UP000292702">
    <property type="component" value="Unassembled WGS sequence"/>
</dbReference>
<dbReference type="PANTHER" id="PTHR43827:SF8">
    <property type="entry name" value="ALDO_KETO REDUCTASE FAMILY PROTEIN"/>
    <property type="match status" value="1"/>
</dbReference>
<protein>
    <recommendedName>
        <fullName evidence="1">NADP-dependent oxidoreductase domain-containing protein</fullName>
    </recommendedName>
</protein>
<accession>A0A4R0RBF5</accession>
<dbReference type="OrthoDB" id="5357513at2759"/>
<dbReference type="Gene3D" id="3.20.20.100">
    <property type="entry name" value="NADP-dependent oxidoreductase domain"/>
    <property type="match status" value="1"/>
</dbReference>
<feature type="domain" description="NADP-dependent oxidoreductase" evidence="1">
    <location>
        <begin position="14"/>
        <end position="196"/>
    </location>
</feature>
<evidence type="ECO:0000259" key="1">
    <source>
        <dbReference type="Pfam" id="PF00248"/>
    </source>
</evidence>
<dbReference type="InterPro" id="IPR036812">
    <property type="entry name" value="NAD(P)_OxRdtase_dom_sf"/>
</dbReference>
<evidence type="ECO:0000313" key="2">
    <source>
        <dbReference type="EMBL" id="TCD65340.1"/>
    </source>
</evidence>
<name>A0A4R0RBF5_9APHY</name>
<dbReference type="Pfam" id="PF00248">
    <property type="entry name" value="Aldo_ket_red"/>
    <property type="match status" value="1"/>
</dbReference>